<feature type="domain" description="C2H2-type" evidence="17">
    <location>
        <begin position="199"/>
        <end position="227"/>
    </location>
</feature>
<dbReference type="RefSeq" id="XP_017694297.1">
    <property type="nucleotide sequence ID" value="XM_017838808.1"/>
</dbReference>
<evidence type="ECO:0000259" key="17">
    <source>
        <dbReference type="PROSITE" id="PS50157"/>
    </source>
</evidence>
<dbReference type="GeneID" id="108509396"/>
<gene>
    <name evidence="19" type="primary">ZNF512</name>
</gene>
<comment type="similarity">
    <text evidence="3">Belongs to the krueppel C2H2-type zinc-finger protein family.</text>
</comment>
<keyword evidence="7 15" id="KW-0863">Zinc-finger</keyword>
<evidence type="ECO:0000256" key="9">
    <source>
        <dbReference type="ARBA" id="ARBA00022843"/>
    </source>
</evidence>
<dbReference type="Proteomes" id="UP000504624">
    <property type="component" value="Unplaced"/>
</dbReference>
<keyword evidence="18" id="KW-1185">Reference proteome</keyword>
<feature type="region of interest" description="Disordered" evidence="16">
    <location>
        <begin position="488"/>
        <end position="574"/>
    </location>
</feature>
<proteinExistence type="inferred from homology"/>
<feature type="region of interest" description="Disordered" evidence="16">
    <location>
        <begin position="1"/>
        <end position="71"/>
    </location>
</feature>
<evidence type="ECO:0000256" key="15">
    <source>
        <dbReference type="PROSITE-ProRule" id="PRU00042"/>
    </source>
</evidence>
<feature type="domain" description="C2H2-type" evidence="17">
    <location>
        <begin position="289"/>
        <end position="312"/>
    </location>
</feature>
<dbReference type="InterPro" id="IPR013087">
    <property type="entry name" value="Znf_C2H2_type"/>
</dbReference>
<feature type="compositionally biased region" description="Low complexity" evidence="16">
    <location>
        <begin position="510"/>
        <end position="520"/>
    </location>
</feature>
<dbReference type="AlphaFoldDB" id="A0A6J0J5T6"/>
<keyword evidence="9" id="KW-0832">Ubl conjugation</keyword>
<dbReference type="PROSITE" id="PS00028">
    <property type="entry name" value="ZINC_FINGER_C2H2_1"/>
    <property type="match status" value="3"/>
</dbReference>
<evidence type="ECO:0000256" key="11">
    <source>
        <dbReference type="ARBA" id="ARBA00023125"/>
    </source>
</evidence>
<dbReference type="InterPro" id="IPR048403">
    <property type="entry name" value="ZNF512_znf-C2H2"/>
</dbReference>
<keyword evidence="12" id="KW-0804">Transcription</keyword>
<comment type="subcellular location">
    <subcellularLocation>
        <location evidence="2">Nucleus</location>
    </subcellularLocation>
</comment>
<dbReference type="OrthoDB" id="9949647at2759"/>
<evidence type="ECO:0000256" key="10">
    <source>
        <dbReference type="ARBA" id="ARBA00023015"/>
    </source>
</evidence>
<dbReference type="SMART" id="SM00355">
    <property type="entry name" value="ZnF_C2H2"/>
    <property type="match status" value="5"/>
</dbReference>
<evidence type="ECO:0000256" key="1">
    <source>
        <dbReference type="ARBA" id="ARBA00003767"/>
    </source>
</evidence>
<evidence type="ECO:0000256" key="7">
    <source>
        <dbReference type="ARBA" id="ARBA00022771"/>
    </source>
</evidence>
<evidence type="ECO:0000256" key="16">
    <source>
        <dbReference type="SAM" id="MobiDB-lite"/>
    </source>
</evidence>
<dbReference type="GO" id="GO:0003677">
    <property type="term" value="F:DNA binding"/>
    <property type="evidence" value="ECO:0007669"/>
    <property type="project" value="UniProtKB-KW"/>
</dbReference>
<evidence type="ECO:0000313" key="18">
    <source>
        <dbReference type="Proteomes" id="UP000504624"/>
    </source>
</evidence>
<keyword evidence="10" id="KW-0805">Transcription regulation</keyword>
<keyword evidence="4" id="KW-1017">Isopeptide bond</keyword>
<evidence type="ECO:0000256" key="14">
    <source>
        <dbReference type="ARBA" id="ARBA00039955"/>
    </source>
</evidence>
<comment type="function">
    <text evidence="1">May be involved in transcriptional regulation.</text>
</comment>
<dbReference type="InterPro" id="IPR036236">
    <property type="entry name" value="Znf_C2H2_sf"/>
</dbReference>
<name>A0A6J0J5T6_9PASS</name>
<keyword evidence="6" id="KW-0677">Repeat</keyword>
<dbReference type="GO" id="GO:0005634">
    <property type="term" value="C:nucleus"/>
    <property type="evidence" value="ECO:0007669"/>
    <property type="project" value="UniProtKB-SubCell"/>
</dbReference>
<evidence type="ECO:0000256" key="3">
    <source>
        <dbReference type="ARBA" id="ARBA00006991"/>
    </source>
</evidence>
<keyword evidence="5" id="KW-0479">Metal-binding</keyword>
<evidence type="ECO:0000256" key="13">
    <source>
        <dbReference type="ARBA" id="ARBA00023242"/>
    </source>
</evidence>
<dbReference type="GO" id="GO:0008270">
    <property type="term" value="F:zinc ion binding"/>
    <property type="evidence" value="ECO:0007669"/>
    <property type="project" value="UniProtKB-KW"/>
</dbReference>
<dbReference type="FunFam" id="3.30.160.60:FF:000270">
    <property type="entry name" value="Zinc finger protein 512"/>
    <property type="match status" value="1"/>
</dbReference>
<feature type="compositionally biased region" description="Basic and acidic residues" evidence="16">
    <location>
        <begin position="20"/>
        <end position="31"/>
    </location>
</feature>
<evidence type="ECO:0000256" key="4">
    <source>
        <dbReference type="ARBA" id="ARBA00022499"/>
    </source>
</evidence>
<keyword evidence="8" id="KW-0862">Zinc</keyword>
<dbReference type="FunFam" id="3.30.160.60:FF:000580">
    <property type="entry name" value="Zinc finger protein 512"/>
    <property type="match status" value="1"/>
</dbReference>
<keyword evidence="13" id="KW-0539">Nucleus</keyword>
<evidence type="ECO:0000256" key="8">
    <source>
        <dbReference type="ARBA" id="ARBA00022833"/>
    </source>
</evidence>
<protein>
    <recommendedName>
        <fullName evidence="14">Zinc finger protein 512</fullName>
    </recommendedName>
</protein>
<feature type="compositionally biased region" description="Basic residues" evidence="16">
    <location>
        <begin position="9"/>
        <end position="19"/>
    </location>
</feature>
<dbReference type="FunFam" id="3.30.160.60:FF:000177">
    <property type="entry name" value="Zinc finger protein 512"/>
    <property type="match status" value="1"/>
</dbReference>
<feature type="compositionally biased region" description="Basic residues" evidence="16">
    <location>
        <begin position="494"/>
        <end position="509"/>
    </location>
</feature>
<feature type="compositionally biased region" description="Polar residues" evidence="16">
    <location>
        <begin position="38"/>
        <end position="65"/>
    </location>
</feature>
<feature type="domain" description="C2H2-type" evidence="17">
    <location>
        <begin position="442"/>
        <end position="470"/>
    </location>
</feature>
<dbReference type="Pfam" id="PF00096">
    <property type="entry name" value="zf-C2H2"/>
    <property type="match status" value="1"/>
</dbReference>
<feature type="region of interest" description="Disordered" evidence="16">
    <location>
        <begin position="83"/>
        <end position="151"/>
    </location>
</feature>
<dbReference type="InterPro" id="IPR048408">
    <property type="entry name" value="ZNF512_C2HC"/>
</dbReference>
<organism evidence="18 19">
    <name type="scientific">Lepidothrix coronata</name>
    <name type="common">blue-crowned manakin</name>
    <dbReference type="NCBI Taxonomy" id="321398"/>
    <lineage>
        <taxon>Eukaryota</taxon>
        <taxon>Metazoa</taxon>
        <taxon>Chordata</taxon>
        <taxon>Craniata</taxon>
        <taxon>Vertebrata</taxon>
        <taxon>Euteleostomi</taxon>
        <taxon>Archelosauria</taxon>
        <taxon>Archosauria</taxon>
        <taxon>Dinosauria</taxon>
        <taxon>Saurischia</taxon>
        <taxon>Theropoda</taxon>
        <taxon>Coelurosauria</taxon>
        <taxon>Aves</taxon>
        <taxon>Neognathae</taxon>
        <taxon>Neoaves</taxon>
        <taxon>Telluraves</taxon>
        <taxon>Australaves</taxon>
        <taxon>Passeriformes</taxon>
        <taxon>Pipridae</taxon>
        <taxon>Lepidothrix</taxon>
    </lineage>
</organism>
<dbReference type="Pfam" id="PF21276">
    <property type="entry name" value="ZNF512_C2HC"/>
    <property type="match status" value="2"/>
</dbReference>
<dbReference type="PANTHER" id="PTHR22979:SF2">
    <property type="entry name" value="ZINC FINGER PROTEIN 512"/>
    <property type="match status" value="1"/>
</dbReference>
<evidence type="ECO:0000256" key="5">
    <source>
        <dbReference type="ARBA" id="ARBA00022723"/>
    </source>
</evidence>
<dbReference type="SUPFAM" id="SSF57667">
    <property type="entry name" value="beta-beta-alpha zinc fingers"/>
    <property type="match status" value="5"/>
</dbReference>
<dbReference type="CTD" id="84450"/>
<evidence type="ECO:0000256" key="12">
    <source>
        <dbReference type="ARBA" id="ARBA00023163"/>
    </source>
</evidence>
<dbReference type="PANTHER" id="PTHR22979">
    <property type="entry name" value="ZINC FINGER PROTEIN-RELATED"/>
    <property type="match status" value="1"/>
</dbReference>
<reference evidence="19" key="1">
    <citation type="submission" date="2025-08" db="UniProtKB">
        <authorList>
            <consortium name="RefSeq"/>
        </authorList>
    </citation>
    <scope>IDENTIFICATION</scope>
</reference>
<sequence>MRGGGSHTRTGHHRQQKVKKSLENKKSKQFEEVETTVLGVNSNYDDTVSNISSASPEGPVNGSTESRSKRTIRRPAYWLEMRGVKNSVNKSPDKKGEVLLKGKRKSEQGEGEDVEDSPKKKQKIWAGKNRQAGTKQNSKRKGQCVQKETETYGTGSMEEQWSLEIQDKGRVTCPTCRAVVRKTVEGLKKHMANCRQEVFTCHQCGKQLKSSAGMKYHVMADHNNQPVVKEGEEVDEQLERDRLRKVLKCMGKLKCTREGCTGSFTSIMGYLYHVKKCGKAPSELEKMAMKCHHCGKAYRSKAGLVYHLRSKHGPVTFLHEERRTGNLIEMKQEQNNTGRVQRRSAKVAIYYLHELAGEELAKEWPKRKVLQDLIPDDRKLKYTRPGLPTFSQDVLCKWKAEIKMYRRVHCPNQGCESVYGSVSGLKSHLGTCTLGDFVAGKYKCLLCEKEFISESGVKYHINSVHAEDWFDMNTMTTKSFEKLMKIRQREEQRKQRKKRPLTRGKKKKAGTLAAKKLPTAGVEKMRKNKRGRPRRVDNESASSEEGALQIAQRAEFPKTSRKRGRSKSLEDEKV</sequence>
<evidence type="ECO:0000256" key="6">
    <source>
        <dbReference type="ARBA" id="ARBA00022737"/>
    </source>
</evidence>
<dbReference type="PROSITE" id="PS50157">
    <property type="entry name" value="ZINC_FINGER_C2H2_2"/>
    <property type="match status" value="3"/>
</dbReference>
<dbReference type="Gene3D" id="3.30.160.60">
    <property type="entry name" value="Classic Zinc Finger"/>
    <property type="match status" value="3"/>
</dbReference>
<dbReference type="Pfam" id="PF21367">
    <property type="entry name" value="ZNF512_zf-C2H2"/>
    <property type="match status" value="1"/>
</dbReference>
<evidence type="ECO:0000313" key="19">
    <source>
        <dbReference type="RefSeq" id="XP_017694297.1"/>
    </source>
</evidence>
<accession>A0A6J0J5T6</accession>
<evidence type="ECO:0000256" key="2">
    <source>
        <dbReference type="ARBA" id="ARBA00004123"/>
    </source>
</evidence>
<feature type="compositionally biased region" description="Basic and acidic residues" evidence="16">
    <location>
        <begin position="91"/>
        <end position="108"/>
    </location>
</feature>
<keyword evidence="11" id="KW-0238">DNA-binding</keyword>
<dbReference type="InterPro" id="IPR052274">
    <property type="entry name" value="Krueppel_C2H2_Zn-finger"/>
</dbReference>